<organism evidence="1 2">
    <name type="scientific">Psilogramma increta granulovirus</name>
    <dbReference type="NCBI Taxonomy" id="2953508"/>
    <lineage>
        <taxon>Viruses</taxon>
        <taxon>Viruses incertae sedis</taxon>
        <taxon>Naldaviricetes</taxon>
        <taxon>Lefavirales</taxon>
        <taxon>Baculoviridae</taxon>
        <taxon>Betabaculovirus</taxon>
        <taxon>Betabaculovirus psincretae</taxon>
    </lineage>
</organism>
<evidence type="ECO:0000313" key="2">
    <source>
        <dbReference type="Proteomes" id="UP001265762"/>
    </source>
</evidence>
<dbReference type="EMBL" id="ON803509">
    <property type="protein sequence ID" value="UXX41812.1"/>
    <property type="molecule type" value="Genomic_DNA"/>
</dbReference>
<reference evidence="1" key="1">
    <citation type="journal article" date="2022" name="Virus Res.">
        <title>Genome analysis of Psilogramma increta granulovirus and its intrapopulation diversity.</title>
        <authorList>
            <person name="Zhang H."/>
            <person name="Li L."/>
            <person name="Chen B."/>
            <person name="Zuo Y."/>
            <person name="Wu W."/>
            <person name="Yuan M."/>
            <person name="Yang K."/>
        </authorList>
    </citation>
    <scope>NUCLEOTIDE SEQUENCE</scope>
    <source>
        <strain evidence="1">GZ</strain>
    </source>
</reference>
<name>A0A977XU59_9BBAC</name>
<sequence>MSKIINKTRATHRCRVLPYNVVKAQKSTQSNLFYFDWLPQEIYDKIINKVSGNDVFNLTCVYPRQSNKAMVMYNFNCNNTNMNGVFTRPKRVHIQYEKLPKDCYCYNDVDYKDKIFCHLCFYNCATLYKVFVNDPLLGVHRFTLAEEFDETNVMVYVYYNNGMCSVCKNNICATCMFKNDLIKYINEHGLPDFCYVYTLC</sequence>
<dbReference type="Proteomes" id="UP001265762">
    <property type="component" value="Segment"/>
</dbReference>
<evidence type="ECO:0000313" key="1">
    <source>
        <dbReference type="EMBL" id="UXX41812.1"/>
    </source>
</evidence>
<accession>A0A977XU59</accession>
<proteinExistence type="predicted"/>
<protein>
    <submittedName>
        <fullName evidence="1">Uncharacterized protein</fullName>
    </submittedName>
</protein>
<keyword evidence="2" id="KW-1185">Reference proteome</keyword>